<sequence>MDSSERPVPALVPPAMAPTGDGFVMPAPRQDPAGDVPAPFAGLRWRLVPDLTGLRRRYAKP</sequence>
<protein>
    <submittedName>
        <fullName evidence="2">Uncharacterized protein</fullName>
    </submittedName>
</protein>
<evidence type="ECO:0000313" key="2">
    <source>
        <dbReference type="EMBL" id="MYL84862.1"/>
    </source>
</evidence>
<accession>A0A7C9IYA6</accession>
<dbReference type="OrthoDB" id="5460163at2"/>
<gene>
    <name evidence="2" type="ORF">GTA51_17250</name>
</gene>
<dbReference type="EMBL" id="WVUD01000045">
    <property type="protein sequence ID" value="MYL84862.1"/>
    <property type="molecule type" value="Genomic_DNA"/>
</dbReference>
<reference evidence="2 3" key="1">
    <citation type="submission" date="2020-01" db="EMBL/GenBank/DDBJ databases">
        <title>Genome sequence of Desulfovibrio aerotolerans DSM 16695(T).</title>
        <authorList>
            <person name="Karnachuk O."/>
            <person name="Avakyan M."/>
            <person name="Mardanov A."/>
            <person name="Kadnikov V."/>
            <person name="Ravin N."/>
        </authorList>
    </citation>
    <scope>NUCLEOTIDE SEQUENCE [LARGE SCALE GENOMIC DNA]</scope>
    <source>
        <strain evidence="2 3">DSM 16695</strain>
    </source>
</reference>
<keyword evidence="3" id="KW-1185">Reference proteome</keyword>
<evidence type="ECO:0000313" key="3">
    <source>
        <dbReference type="Proteomes" id="UP000482487"/>
    </source>
</evidence>
<dbReference type="Proteomes" id="UP000482487">
    <property type="component" value="Unassembled WGS sequence"/>
</dbReference>
<organism evidence="2 3">
    <name type="scientific">Solidesulfovibrio aerotolerans</name>
    <dbReference type="NCBI Taxonomy" id="295255"/>
    <lineage>
        <taxon>Bacteria</taxon>
        <taxon>Pseudomonadati</taxon>
        <taxon>Thermodesulfobacteriota</taxon>
        <taxon>Desulfovibrionia</taxon>
        <taxon>Desulfovibrionales</taxon>
        <taxon>Desulfovibrionaceae</taxon>
        <taxon>Solidesulfovibrio</taxon>
    </lineage>
</organism>
<comment type="caution">
    <text evidence="2">The sequence shown here is derived from an EMBL/GenBank/DDBJ whole genome shotgun (WGS) entry which is preliminary data.</text>
</comment>
<feature type="region of interest" description="Disordered" evidence="1">
    <location>
        <begin position="1"/>
        <end position="39"/>
    </location>
</feature>
<dbReference type="AlphaFoldDB" id="A0A7C9IYA6"/>
<proteinExistence type="predicted"/>
<name>A0A7C9IYA6_9BACT</name>
<dbReference type="RefSeq" id="WP_160963279.1">
    <property type="nucleotide sequence ID" value="NZ_WVUD01000045.1"/>
</dbReference>
<evidence type="ECO:0000256" key="1">
    <source>
        <dbReference type="SAM" id="MobiDB-lite"/>
    </source>
</evidence>